<evidence type="ECO:0008006" key="3">
    <source>
        <dbReference type="Google" id="ProtNLM"/>
    </source>
</evidence>
<comment type="caution">
    <text evidence="1">The sequence shown here is derived from an EMBL/GenBank/DDBJ whole genome shotgun (WGS) entry which is preliminary data.</text>
</comment>
<proteinExistence type="predicted"/>
<evidence type="ECO:0000313" key="1">
    <source>
        <dbReference type="EMBL" id="GBQ75618.1"/>
    </source>
</evidence>
<name>A0ABQ0PM08_9PROT</name>
<evidence type="ECO:0000313" key="2">
    <source>
        <dbReference type="Proteomes" id="UP001065047"/>
    </source>
</evidence>
<dbReference type="Proteomes" id="UP001065047">
    <property type="component" value="Unassembled WGS sequence"/>
</dbReference>
<keyword evidence="2" id="KW-1185">Reference proteome</keyword>
<organism evidence="1 2">
    <name type="scientific">Acetobacter malorum DSM 14337</name>
    <dbReference type="NCBI Taxonomy" id="1307910"/>
    <lineage>
        <taxon>Bacteria</taxon>
        <taxon>Pseudomonadati</taxon>
        <taxon>Pseudomonadota</taxon>
        <taxon>Alphaproteobacteria</taxon>
        <taxon>Acetobacterales</taxon>
        <taxon>Acetobacteraceae</taxon>
        <taxon>Acetobacter</taxon>
    </lineage>
</organism>
<protein>
    <recommendedName>
        <fullName evidence="3">Transposase</fullName>
    </recommendedName>
</protein>
<dbReference type="GeneID" id="47230158"/>
<gene>
    <name evidence="1" type="ORF">AA14337_0264</name>
</gene>
<dbReference type="RefSeq" id="WP_156476768.1">
    <property type="nucleotide sequence ID" value="NZ_BAPF01000003.1"/>
</dbReference>
<sequence length="94" mass="9893">MKKIAGNAAPCASGTSSFLAADGNSKSVNLPELKVLSVIPQAWAGGICFDFTQSYLTLFPKPACGSWYLRLTERDTGNGLLGKGIKEALRAGMI</sequence>
<accession>A0ABQ0PM08</accession>
<reference evidence="1" key="1">
    <citation type="submission" date="2013-04" db="EMBL/GenBank/DDBJ databases">
        <title>The genome sequencing project of 58 acetic acid bacteria.</title>
        <authorList>
            <person name="Okamoto-Kainuma A."/>
            <person name="Ishikawa M."/>
            <person name="Umino S."/>
            <person name="Koizumi Y."/>
            <person name="Shiwa Y."/>
            <person name="Yoshikawa H."/>
            <person name="Matsutani M."/>
            <person name="Matsushita K."/>
        </authorList>
    </citation>
    <scope>NUCLEOTIDE SEQUENCE</scope>
    <source>
        <strain evidence="1">DSM 14337</strain>
    </source>
</reference>
<dbReference type="EMBL" id="BAPF01000003">
    <property type="protein sequence ID" value="GBQ75618.1"/>
    <property type="molecule type" value="Genomic_DNA"/>
</dbReference>